<feature type="compositionally biased region" description="Gly residues" evidence="1">
    <location>
        <begin position="54"/>
        <end position="64"/>
    </location>
</feature>
<dbReference type="Proteomes" id="UP000640786">
    <property type="component" value="Unassembled WGS sequence"/>
</dbReference>
<feature type="compositionally biased region" description="Polar residues" evidence="1">
    <location>
        <begin position="26"/>
        <end position="49"/>
    </location>
</feature>
<keyword evidence="2" id="KW-0732">Signal</keyword>
<evidence type="ECO:0000313" key="4">
    <source>
        <dbReference type="Proteomes" id="UP000640786"/>
    </source>
</evidence>
<evidence type="ECO:0000256" key="2">
    <source>
        <dbReference type="SAM" id="SignalP"/>
    </source>
</evidence>
<dbReference type="PROSITE" id="PS51257">
    <property type="entry name" value="PROKAR_LIPOPROTEIN"/>
    <property type="match status" value="1"/>
</dbReference>
<evidence type="ECO:0000313" key="3">
    <source>
        <dbReference type="EMBL" id="MBD7943321.1"/>
    </source>
</evidence>
<name>A0ABR8R6A5_9BACI</name>
<dbReference type="EMBL" id="JACSQO010000001">
    <property type="protein sequence ID" value="MBD7943321.1"/>
    <property type="molecule type" value="Genomic_DNA"/>
</dbReference>
<protein>
    <recommendedName>
        <fullName evidence="5">Lipoprotein</fullName>
    </recommendedName>
</protein>
<evidence type="ECO:0000256" key="1">
    <source>
        <dbReference type="SAM" id="MobiDB-lite"/>
    </source>
</evidence>
<feature type="region of interest" description="Disordered" evidence="1">
    <location>
        <begin position="24"/>
        <end position="118"/>
    </location>
</feature>
<feature type="chain" id="PRO_5046895935" description="Lipoprotein" evidence="2">
    <location>
        <begin position="25"/>
        <end position="118"/>
    </location>
</feature>
<dbReference type="RefSeq" id="WP_151111287.1">
    <property type="nucleotide sequence ID" value="NZ_JACSQO010000001.1"/>
</dbReference>
<evidence type="ECO:0008006" key="5">
    <source>
        <dbReference type="Google" id="ProtNLM"/>
    </source>
</evidence>
<reference evidence="3 4" key="1">
    <citation type="submission" date="2020-08" db="EMBL/GenBank/DDBJ databases">
        <title>A Genomic Blueprint of the Chicken Gut Microbiome.</title>
        <authorList>
            <person name="Gilroy R."/>
            <person name="Ravi A."/>
            <person name="Getino M."/>
            <person name="Pursley I."/>
            <person name="Horton D.L."/>
            <person name="Alikhan N.-F."/>
            <person name="Baker D."/>
            <person name="Gharbi K."/>
            <person name="Hall N."/>
            <person name="Watson M."/>
            <person name="Adriaenssens E.M."/>
            <person name="Foster-Nyarko E."/>
            <person name="Jarju S."/>
            <person name="Secka A."/>
            <person name="Antonio M."/>
            <person name="Oren A."/>
            <person name="Chaudhuri R."/>
            <person name="La Ragione R.M."/>
            <person name="Hildebrand F."/>
            <person name="Pallen M.J."/>
        </authorList>
    </citation>
    <scope>NUCLEOTIDE SEQUENCE [LARGE SCALE GENOMIC DNA]</scope>
    <source>
        <strain evidence="3 4">Sa2BUA9</strain>
    </source>
</reference>
<sequence length="118" mass="12475">MLKKVVPTVALCSLLLVGCNNDEAVPSNNETPMGELNNGNRVITPSPDENTGNNGAGTTNGGMNEGTNGKNDMNGLNDDLNNGLNNGDNNDLNGNMDHSNMDERTFVDEPEVNGNKDK</sequence>
<organism evidence="3 4">
    <name type="scientific">Psychrobacillus faecigallinarum</name>
    <dbReference type="NCBI Taxonomy" id="2762235"/>
    <lineage>
        <taxon>Bacteria</taxon>
        <taxon>Bacillati</taxon>
        <taxon>Bacillota</taxon>
        <taxon>Bacilli</taxon>
        <taxon>Bacillales</taxon>
        <taxon>Bacillaceae</taxon>
        <taxon>Psychrobacillus</taxon>
    </lineage>
</organism>
<gene>
    <name evidence="3" type="ORF">H9650_04245</name>
</gene>
<keyword evidence="4" id="KW-1185">Reference proteome</keyword>
<feature type="signal peptide" evidence="2">
    <location>
        <begin position="1"/>
        <end position="24"/>
    </location>
</feature>
<accession>A0ABR8R6A5</accession>
<proteinExistence type="predicted"/>
<feature type="compositionally biased region" description="Low complexity" evidence="1">
    <location>
        <begin position="65"/>
        <end position="97"/>
    </location>
</feature>
<comment type="caution">
    <text evidence="3">The sequence shown here is derived from an EMBL/GenBank/DDBJ whole genome shotgun (WGS) entry which is preliminary data.</text>
</comment>